<dbReference type="EMBL" id="QTSX02007370">
    <property type="protein sequence ID" value="KAJ9048574.1"/>
    <property type="molecule type" value="Genomic_DNA"/>
</dbReference>
<evidence type="ECO:0000313" key="2">
    <source>
        <dbReference type="Proteomes" id="UP001165960"/>
    </source>
</evidence>
<comment type="caution">
    <text evidence="1">The sequence shown here is derived from an EMBL/GenBank/DDBJ whole genome shotgun (WGS) entry which is preliminary data.</text>
</comment>
<organism evidence="1 2">
    <name type="scientific">Entomophthora muscae</name>
    <dbReference type="NCBI Taxonomy" id="34485"/>
    <lineage>
        <taxon>Eukaryota</taxon>
        <taxon>Fungi</taxon>
        <taxon>Fungi incertae sedis</taxon>
        <taxon>Zoopagomycota</taxon>
        <taxon>Entomophthoromycotina</taxon>
        <taxon>Entomophthoromycetes</taxon>
        <taxon>Entomophthorales</taxon>
        <taxon>Entomophthoraceae</taxon>
        <taxon>Entomophthora</taxon>
    </lineage>
</organism>
<sequence length="115" mass="12303">MGDMVGAFMSLKKSFGKSSGKNAQKISQETKGTLADVIMFSGCKDSQTSADAHESGVGHIGAMSFALIKVLSSNPHGLSYIELLARVRSILKAKYTQVPQLSSGRPMDMNSLFNM</sequence>
<protein>
    <submittedName>
        <fullName evidence="1">Ca(2+)-dependent cysteine protease</fullName>
    </submittedName>
</protein>
<keyword evidence="1" id="KW-0378">Hydrolase</keyword>
<name>A0ACC2REU2_9FUNG</name>
<reference evidence="1" key="1">
    <citation type="submission" date="2022-04" db="EMBL/GenBank/DDBJ databases">
        <title>Genome of the entomopathogenic fungus Entomophthora muscae.</title>
        <authorList>
            <person name="Elya C."/>
            <person name="Lovett B.R."/>
            <person name="Lee E."/>
            <person name="Macias A.M."/>
            <person name="Hajek A.E."/>
            <person name="De Bivort B.L."/>
            <person name="Kasson M.T."/>
            <person name="De Fine Licht H.H."/>
            <person name="Stajich J.E."/>
        </authorList>
    </citation>
    <scope>NUCLEOTIDE SEQUENCE</scope>
    <source>
        <strain evidence="1">Berkeley</strain>
    </source>
</reference>
<gene>
    <name evidence="1" type="primary">MCA1_21</name>
    <name evidence="1" type="ORF">DSO57_1033744</name>
</gene>
<proteinExistence type="predicted"/>
<dbReference type="Proteomes" id="UP001165960">
    <property type="component" value="Unassembled WGS sequence"/>
</dbReference>
<accession>A0ACC2REU2</accession>
<evidence type="ECO:0000313" key="1">
    <source>
        <dbReference type="EMBL" id="KAJ9048574.1"/>
    </source>
</evidence>
<keyword evidence="2" id="KW-1185">Reference proteome</keyword>
<keyword evidence="1" id="KW-0645">Protease</keyword>